<feature type="non-terminal residue" evidence="2">
    <location>
        <position position="1"/>
    </location>
</feature>
<dbReference type="SUPFAM" id="SSF53474">
    <property type="entry name" value="alpha/beta-Hydrolases"/>
    <property type="match status" value="1"/>
</dbReference>
<organism evidence="2">
    <name type="scientific">marine sediment metagenome</name>
    <dbReference type="NCBI Taxonomy" id="412755"/>
    <lineage>
        <taxon>unclassified sequences</taxon>
        <taxon>metagenomes</taxon>
        <taxon>ecological metagenomes</taxon>
    </lineage>
</organism>
<protein>
    <recommendedName>
        <fullName evidence="1">BD-FAE-like domain-containing protein</fullName>
    </recommendedName>
</protein>
<sequence length="188" mass="20571">TPDHVRGNLTLHDMVYQIGNFTKLLETTFASTYNANLDSVFIMGGSAGAHLTGVIGLGYNDPYFAGNFSNALNIKGIIPIYPPNFADPYFTHEPLSRLIPGDPISNPLAFEKFTPSNLADATDPPAIIFQGLRDDLVPLINAETIKNALNTNGVDCMLLTFPFAAHASDLIVGNTFSQVWVYYLERFL</sequence>
<dbReference type="AlphaFoldDB" id="X1V4R6"/>
<evidence type="ECO:0000313" key="2">
    <source>
        <dbReference type="EMBL" id="GAJ10787.1"/>
    </source>
</evidence>
<reference evidence="2" key="1">
    <citation type="journal article" date="2014" name="Front. Microbiol.">
        <title>High frequency of phylogenetically diverse reductive dehalogenase-homologous genes in deep subseafloor sedimentary metagenomes.</title>
        <authorList>
            <person name="Kawai M."/>
            <person name="Futagami T."/>
            <person name="Toyoda A."/>
            <person name="Takaki Y."/>
            <person name="Nishi S."/>
            <person name="Hori S."/>
            <person name="Arai W."/>
            <person name="Tsubouchi T."/>
            <person name="Morono Y."/>
            <person name="Uchiyama I."/>
            <person name="Ito T."/>
            <person name="Fujiyama A."/>
            <person name="Inagaki F."/>
            <person name="Takami H."/>
        </authorList>
    </citation>
    <scope>NUCLEOTIDE SEQUENCE</scope>
    <source>
        <strain evidence="2">Expedition CK06-06</strain>
    </source>
</reference>
<dbReference type="Pfam" id="PF20434">
    <property type="entry name" value="BD-FAE"/>
    <property type="match status" value="1"/>
</dbReference>
<dbReference type="EMBL" id="BARW01029557">
    <property type="protein sequence ID" value="GAJ10787.1"/>
    <property type="molecule type" value="Genomic_DNA"/>
</dbReference>
<dbReference type="Gene3D" id="3.40.50.1820">
    <property type="entry name" value="alpha/beta hydrolase"/>
    <property type="match status" value="1"/>
</dbReference>
<comment type="caution">
    <text evidence="2">The sequence shown here is derived from an EMBL/GenBank/DDBJ whole genome shotgun (WGS) entry which is preliminary data.</text>
</comment>
<name>X1V4R6_9ZZZZ</name>
<proteinExistence type="predicted"/>
<accession>X1V4R6</accession>
<feature type="domain" description="BD-FAE-like" evidence="1">
    <location>
        <begin position="30"/>
        <end position="149"/>
    </location>
</feature>
<gene>
    <name evidence="2" type="ORF">S12H4_47471</name>
</gene>
<evidence type="ECO:0000259" key="1">
    <source>
        <dbReference type="Pfam" id="PF20434"/>
    </source>
</evidence>
<dbReference type="InterPro" id="IPR049492">
    <property type="entry name" value="BD-FAE-like_dom"/>
</dbReference>
<dbReference type="InterPro" id="IPR029058">
    <property type="entry name" value="AB_hydrolase_fold"/>
</dbReference>